<evidence type="ECO:0000313" key="6">
    <source>
        <dbReference type="EMBL" id="MCV7228642.1"/>
    </source>
</evidence>
<dbReference type="Gene3D" id="3.40.50.1820">
    <property type="entry name" value="alpha/beta hydrolase"/>
    <property type="match status" value="2"/>
</dbReference>
<name>A0ABT3CGZ2_9MYCO</name>
<evidence type="ECO:0000256" key="2">
    <source>
        <dbReference type="ARBA" id="ARBA00012568"/>
    </source>
</evidence>
<comment type="caution">
    <text evidence="6">The sequence shown here is derived from an EMBL/GenBank/DDBJ whole genome shotgun (WGS) entry which is preliminary data.</text>
</comment>
<keyword evidence="7" id="KW-1185">Reference proteome</keyword>
<evidence type="ECO:0000256" key="4">
    <source>
        <dbReference type="ARBA" id="ARBA00022801"/>
    </source>
</evidence>
<sequence>MLDVGDGNRVYWEACGNLTGLPALAVHGGPGSGCVPAMRRPFDPDKYRLVLFDQRGCGRSTPHAGDAAVDLTTNTTASLIHGRLDLSCPPDIAWELAQEWPAAELHIVPGAGHTAGGQMGEHAVEALDRFAEYR</sequence>
<dbReference type="InterPro" id="IPR005944">
    <property type="entry name" value="Pro_iminopeptidase"/>
</dbReference>
<proteinExistence type="predicted"/>
<evidence type="ECO:0000313" key="7">
    <source>
        <dbReference type="Proteomes" id="UP001526201"/>
    </source>
</evidence>
<evidence type="ECO:0000256" key="1">
    <source>
        <dbReference type="ARBA" id="ARBA00001585"/>
    </source>
</evidence>
<gene>
    <name evidence="6" type="ORF">H7J73_21745</name>
</gene>
<dbReference type="Proteomes" id="UP001526201">
    <property type="component" value="Unassembled WGS sequence"/>
</dbReference>
<dbReference type="PANTHER" id="PTHR43722:SF1">
    <property type="entry name" value="PROLINE IMINOPEPTIDASE"/>
    <property type="match status" value="1"/>
</dbReference>
<protein>
    <recommendedName>
        <fullName evidence="2">prolyl aminopeptidase</fullName>
        <ecNumber evidence="2">3.4.11.5</ecNumber>
    </recommendedName>
    <alternativeName>
        <fullName evidence="5">Prolyl aminopeptidase</fullName>
    </alternativeName>
</protein>
<dbReference type="EMBL" id="JACKTY010000033">
    <property type="protein sequence ID" value="MCV7228642.1"/>
    <property type="molecule type" value="Genomic_DNA"/>
</dbReference>
<evidence type="ECO:0000256" key="3">
    <source>
        <dbReference type="ARBA" id="ARBA00022490"/>
    </source>
</evidence>
<organism evidence="6 7">
    <name type="scientific">Mycolicibacterium komossense</name>
    <dbReference type="NCBI Taxonomy" id="1779"/>
    <lineage>
        <taxon>Bacteria</taxon>
        <taxon>Bacillati</taxon>
        <taxon>Actinomycetota</taxon>
        <taxon>Actinomycetes</taxon>
        <taxon>Mycobacteriales</taxon>
        <taxon>Mycobacteriaceae</taxon>
        <taxon>Mycolicibacterium</taxon>
    </lineage>
</organism>
<comment type="catalytic activity">
    <reaction evidence="1">
        <text>Release of N-terminal proline from a peptide.</text>
        <dbReference type="EC" id="3.4.11.5"/>
    </reaction>
</comment>
<dbReference type="InterPro" id="IPR002410">
    <property type="entry name" value="Peptidase_S33"/>
</dbReference>
<dbReference type="EC" id="3.4.11.5" evidence="2"/>
<keyword evidence="4" id="KW-0378">Hydrolase</keyword>
<dbReference type="PANTHER" id="PTHR43722">
    <property type="entry name" value="PROLINE IMINOPEPTIDASE"/>
    <property type="match status" value="1"/>
</dbReference>
<keyword evidence="3" id="KW-0963">Cytoplasm</keyword>
<accession>A0ABT3CGZ2</accession>
<dbReference type="InterPro" id="IPR029058">
    <property type="entry name" value="AB_hydrolase_fold"/>
</dbReference>
<dbReference type="PRINTS" id="PR00793">
    <property type="entry name" value="PROAMNOPTASE"/>
</dbReference>
<dbReference type="SUPFAM" id="SSF53474">
    <property type="entry name" value="alpha/beta-Hydrolases"/>
    <property type="match status" value="1"/>
</dbReference>
<evidence type="ECO:0000256" key="5">
    <source>
        <dbReference type="ARBA" id="ARBA00029605"/>
    </source>
</evidence>
<reference evidence="6 7" key="1">
    <citation type="journal article" date="2022" name="BMC Genomics">
        <title>Comparative genome analysis of mycobacteria focusing on tRNA and non-coding RNA.</title>
        <authorList>
            <person name="Behra P.R.K."/>
            <person name="Pettersson B.M.F."/>
            <person name="Ramesh M."/>
            <person name="Das S."/>
            <person name="Dasgupta S."/>
            <person name="Kirsebom L.A."/>
        </authorList>
    </citation>
    <scope>NUCLEOTIDE SEQUENCE [LARGE SCALE GENOMIC DNA]</scope>
    <source>
        <strain evidence="6 7">DSM 44078</strain>
    </source>
</reference>